<keyword evidence="6" id="KW-0472">Membrane</keyword>
<dbReference type="SUPFAM" id="SSF56752">
    <property type="entry name" value="D-aminoacid aminotransferase-like PLP-dependent enzymes"/>
    <property type="match status" value="1"/>
</dbReference>
<keyword evidence="4 7" id="KW-0808">Transferase</keyword>
<dbReference type="PANTHER" id="PTHR42825">
    <property type="entry name" value="AMINO ACID AMINOTRANSFERASE"/>
    <property type="match status" value="1"/>
</dbReference>
<evidence type="ECO:0000313" key="7">
    <source>
        <dbReference type="EMBL" id="AFP84399.1"/>
    </source>
</evidence>
<dbReference type="Gene3D" id="3.20.10.10">
    <property type="entry name" value="D-amino Acid Aminotransferase, subunit A, domain 2"/>
    <property type="match status" value="1"/>
</dbReference>
<dbReference type="PATRIC" id="fig|1202540.3.peg.170"/>
<dbReference type="PANTHER" id="PTHR42825:SF7">
    <property type="entry name" value="BRANCHED-CHAIN-AMINO-ACID AMINOTRANSFERASE"/>
    <property type="match status" value="1"/>
</dbReference>
<dbReference type="EMBL" id="CP003545">
    <property type="protein sequence ID" value="AFP84399.1"/>
    <property type="molecule type" value="Genomic_DNA"/>
</dbReference>
<evidence type="ECO:0000256" key="6">
    <source>
        <dbReference type="SAM" id="Phobius"/>
    </source>
</evidence>
<keyword evidence="6" id="KW-0812">Transmembrane</keyword>
<evidence type="ECO:0000256" key="2">
    <source>
        <dbReference type="ARBA" id="ARBA00009320"/>
    </source>
</evidence>
<comment type="cofactor">
    <cofactor evidence="1">
        <name>pyridoxal 5'-phosphate</name>
        <dbReference type="ChEBI" id="CHEBI:597326"/>
    </cofactor>
</comment>
<name>J3Z2J5_CARRU</name>
<dbReference type="AlphaFoldDB" id="J3Z2J5"/>
<dbReference type="STRING" id="1202540.A357_0203"/>
<proteinExistence type="inferred from homology"/>
<keyword evidence="5" id="KW-0663">Pyridoxal phosphate</keyword>
<organism evidence="7 8">
    <name type="scientific">Candidatus Carsonella ruddii PC isolate NHV</name>
    <dbReference type="NCBI Taxonomy" id="1202540"/>
    <lineage>
        <taxon>Bacteria</taxon>
        <taxon>Pseudomonadati</taxon>
        <taxon>Pseudomonadota</taxon>
        <taxon>Gammaproteobacteria</taxon>
        <taxon>Oceanospirillales</taxon>
        <taxon>Halomonadaceae</taxon>
        <taxon>Zymobacter group</taxon>
        <taxon>Candidatus Carsonella</taxon>
    </lineage>
</organism>
<dbReference type="InterPro" id="IPR036038">
    <property type="entry name" value="Aminotransferase-like"/>
</dbReference>
<dbReference type="KEGG" id="crv:A357_0203"/>
<evidence type="ECO:0000256" key="4">
    <source>
        <dbReference type="ARBA" id="ARBA00022679"/>
    </source>
</evidence>
<protein>
    <submittedName>
        <fullName evidence="7">Branched-chain amino acid aminotransferase</fullName>
    </submittedName>
</protein>
<dbReference type="Gene3D" id="3.30.470.10">
    <property type="match status" value="1"/>
</dbReference>
<dbReference type="InterPro" id="IPR043131">
    <property type="entry name" value="BCAT-like_N"/>
</dbReference>
<evidence type="ECO:0000313" key="8">
    <source>
        <dbReference type="Proteomes" id="UP000003935"/>
    </source>
</evidence>
<dbReference type="RefSeq" id="WP_014887698.1">
    <property type="nucleotide sequence ID" value="NC_018418.1"/>
</dbReference>
<keyword evidence="3 7" id="KW-0032">Aminotransferase</keyword>
<feature type="transmembrane region" description="Helical" evidence="6">
    <location>
        <begin position="79"/>
        <end position="99"/>
    </location>
</feature>
<dbReference type="GO" id="GO:0009081">
    <property type="term" value="P:branched-chain amino acid metabolic process"/>
    <property type="evidence" value="ECO:0007669"/>
    <property type="project" value="InterPro"/>
</dbReference>
<dbReference type="InterPro" id="IPR005786">
    <property type="entry name" value="B_amino_transII"/>
</dbReference>
<gene>
    <name evidence="7" type="primary">ilvE</name>
    <name evidence="7" type="ORF">A357_0203</name>
</gene>
<keyword evidence="6" id="KW-1133">Transmembrane helix</keyword>
<reference evidence="7 8" key="1">
    <citation type="journal article" date="2012" name="Mol. Biol. Evol.">
        <title>Genome reduction and co-evolution between the primary and secondary bacterial symbionts of psyllids.</title>
        <authorList>
            <person name="Sloan D.B."/>
            <person name="Moran N.A."/>
        </authorList>
    </citation>
    <scope>NUCLEOTIDE SEQUENCE [LARGE SCALE GENOMIC DNA]</scope>
    <source>
        <strain evidence="7 8">PC</strain>
    </source>
</reference>
<accession>J3Z2J5</accession>
<sequence>MIKSFEYKKIKFRFINYWNKKWKMGFFIKFSNLKINEGSTSINYSQQCFEGIKCSFFNKKFLVKLKKNSFRFQKTNKKILSPILSIFNFIIIIYNIIFINKKYIPNSKIGYLYIRPLLLGIGKNLGVKNSKKFFFLLYCCPVKNILNNKVFAITCFFEKNIKNLGSFKLGCNYITDIFNNYNIKINSFDDIIYFKNKFFEEASTSNLILIFKKKIITNFNKSILPGTNKSNILNFYKKKKYNILNKKISFNIINNSKILITCGTAVFIKNFKSILFKNKLVNYKNNFVIKYISLFLK</sequence>
<evidence type="ECO:0000256" key="3">
    <source>
        <dbReference type="ARBA" id="ARBA00022576"/>
    </source>
</evidence>
<evidence type="ECO:0000256" key="5">
    <source>
        <dbReference type="ARBA" id="ARBA00022898"/>
    </source>
</evidence>
<dbReference type="OrthoDB" id="9804984at2"/>
<dbReference type="HOGENOM" id="CLU_935929_0_0_6"/>
<dbReference type="Proteomes" id="UP000003935">
    <property type="component" value="Chromosome"/>
</dbReference>
<evidence type="ECO:0000256" key="1">
    <source>
        <dbReference type="ARBA" id="ARBA00001933"/>
    </source>
</evidence>
<dbReference type="GO" id="GO:0004084">
    <property type="term" value="F:branched-chain-amino-acid transaminase activity"/>
    <property type="evidence" value="ECO:0007669"/>
    <property type="project" value="InterPro"/>
</dbReference>
<dbReference type="InterPro" id="IPR043132">
    <property type="entry name" value="BCAT-like_C"/>
</dbReference>
<comment type="similarity">
    <text evidence="2">Belongs to the class-IV pyridoxal-phosphate-dependent aminotransferase family.</text>
</comment>